<dbReference type="SUPFAM" id="SSF47226">
    <property type="entry name" value="Histidine-containing phosphotransfer domain, HPT domain"/>
    <property type="match status" value="1"/>
</dbReference>
<keyword evidence="2" id="KW-0597">Phosphoprotein</keyword>
<dbReference type="GO" id="GO:0004672">
    <property type="term" value="F:protein kinase activity"/>
    <property type="evidence" value="ECO:0007669"/>
    <property type="project" value="UniProtKB-ARBA"/>
</dbReference>
<evidence type="ECO:0000256" key="2">
    <source>
        <dbReference type="PROSITE-ProRule" id="PRU00110"/>
    </source>
</evidence>
<evidence type="ECO:0000259" key="3">
    <source>
        <dbReference type="PROSITE" id="PS50894"/>
    </source>
</evidence>
<dbReference type="PANTHER" id="PTHR43155">
    <property type="entry name" value="CYCLIC DI-GMP PHOSPHODIESTERASE PA4108-RELATED"/>
    <property type="match status" value="1"/>
</dbReference>
<evidence type="ECO:0000313" key="6">
    <source>
        <dbReference type="Proteomes" id="UP000626148"/>
    </source>
</evidence>
<dbReference type="PANTHER" id="PTHR43155:SF2">
    <property type="entry name" value="CYCLIC DI-GMP PHOSPHODIESTERASE PA4108"/>
    <property type="match status" value="1"/>
</dbReference>
<evidence type="ECO:0008006" key="7">
    <source>
        <dbReference type="Google" id="ProtNLM"/>
    </source>
</evidence>
<reference evidence="5" key="2">
    <citation type="submission" date="2020-09" db="EMBL/GenBank/DDBJ databases">
        <authorList>
            <person name="Sun Q."/>
            <person name="Kim S."/>
        </authorList>
    </citation>
    <scope>NUCLEOTIDE SEQUENCE</scope>
    <source>
        <strain evidence="5">KCTC 22169</strain>
    </source>
</reference>
<dbReference type="PROSITE" id="PS50894">
    <property type="entry name" value="HPT"/>
    <property type="match status" value="1"/>
</dbReference>
<dbReference type="Pfam" id="PF13487">
    <property type="entry name" value="HD_5"/>
    <property type="match status" value="1"/>
</dbReference>
<dbReference type="Gene3D" id="1.10.3210.10">
    <property type="entry name" value="Hypothetical protein af1432"/>
    <property type="match status" value="1"/>
</dbReference>
<dbReference type="CDD" id="cd00088">
    <property type="entry name" value="HPT"/>
    <property type="match status" value="1"/>
</dbReference>
<feature type="domain" description="HPt" evidence="3">
    <location>
        <begin position="45"/>
        <end position="148"/>
    </location>
</feature>
<gene>
    <name evidence="5" type="ORF">GCM10007392_15870</name>
</gene>
<keyword evidence="1" id="KW-0902">Two-component regulatory system</keyword>
<dbReference type="SUPFAM" id="SSF109604">
    <property type="entry name" value="HD-domain/PDEase-like"/>
    <property type="match status" value="1"/>
</dbReference>
<feature type="modified residue" description="Phosphohistidine" evidence="2">
    <location>
        <position position="84"/>
    </location>
</feature>
<dbReference type="GO" id="GO:0008081">
    <property type="term" value="F:phosphoric diester hydrolase activity"/>
    <property type="evidence" value="ECO:0007669"/>
    <property type="project" value="UniProtKB-ARBA"/>
</dbReference>
<evidence type="ECO:0000313" key="5">
    <source>
        <dbReference type="EMBL" id="GGX49390.1"/>
    </source>
</evidence>
<dbReference type="Gene3D" id="1.20.120.160">
    <property type="entry name" value="HPT domain"/>
    <property type="match status" value="1"/>
</dbReference>
<accession>A0A918K6F8</accession>
<sequence length="385" mass="43724">MSGFVLARAVYTQKDTAYRHHSVVQRHSLMSHFECPDFSDLDKGLIEDFRATVNDSQEEIDACIQRLNQTGREDDVHRLFRALHSLKGNCRMVSLDPMVELLHDLEEIACDLRQGHYAYGQGLGNFMLEVIDISRELVGQLVEQGRADEDIRQYLIKAIRRIREAPDPDRDGLCRDVLAELHGEPPQQKRGALPELPGDITLMKELASQLDSLSIYRKGRSEQVLDLCRNLNDALGQPVDPTQLAAAVYLHDLGMAFVPAGIVQKQGVLEREEVYQVQMHVHVGARLLQRFGDWDEAAAMVMQHHERFDGSGYPNRLKGEQIHTGARLIAIADSFCAMTNERHDRTYKKTLFTAVREVNAESGAQFDPDVVEVFNDVIRQHYLTR</sequence>
<dbReference type="AlphaFoldDB" id="A0A918K6F8"/>
<organism evidence="5 6">
    <name type="scientific">Saccharospirillum salsuginis</name>
    <dbReference type="NCBI Taxonomy" id="418750"/>
    <lineage>
        <taxon>Bacteria</taxon>
        <taxon>Pseudomonadati</taxon>
        <taxon>Pseudomonadota</taxon>
        <taxon>Gammaproteobacteria</taxon>
        <taxon>Oceanospirillales</taxon>
        <taxon>Saccharospirillaceae</taxon>
        <taxon>Saccharospirillum</taxon>
    </lineage>
</organism>
<dbReference type="EMBL" id="BMXR01000003">
    <property type="protein sequence ID" value="GGX49390.1"/>
    <property type="molecule type" value="Genomic_DNA"/>
</dbReference>
<dbReference type="Pfam" id="PF01627">
    <property type="entry name" value="Hpt"/>
    <property type="match status" value="1"/>
</dbReference>
<proteinExistence type="predicted"/>
<dbReference type="InterPro" id="IPR003607">
    <property type="entry name" value="HD/PDEase_dom"/>
</dbReference>
<keyword evidence="6" id="KW-1185">Reference proteome</keyword>
<evidence type="ECO:0000256" key="1">
    <source>
        <dbReference type="ARBA" id="ARBA00023012"/>
    </source>
</evidence>
<dbReference type="InterPro" id="IPR008207">
    <property type="entry name" value="Sig_transdc_His_kin_Hpt_dom"/>
</dbReference>
<dbReference type="InterPro" id="IPR037522">
    <property type="entry name" value="HD_GYP_dom"/>
</dbReference>
<feature type="domain" description="HD-GYP" evidence="4">
    <location>
        <begin position="189"/>
        <end position="385"/>
    </location>
</feature>
<evidence type="ECO:0000259" key="4">
    <source>
        <dbReference type="PROSITE" id="PS51832"/>
    </source>
</evidence>
<dbReference type="SMART" id="SM00073">
    <property type="entry name" value="HPT"/>
    <property type="match status" value="1"/>
</dbReference>
<dbReference type="PROSITE" id="PS51832">
    <property type="entry name" value="HD_GYP"/>
    <property type="match status" value="1"/>
</dbReference>
<name>A0A918K6F8_9GAMM</name>
<dbReference type="CDD" id="cd00077">
    <property type="entry name" value="HDc"/>
    <property type="match status" value="1"/>
</dbReference>
<dbReference type="Proteomes" id="UP000626148">
    <property type="component" value="Unassembled WGS sequence"/>
</dbReference>
<reference evidence="5" key="1">
    <citation type="journal article" date="2014" name="Int. J. Syst. Evol. Microbiol.">
        <title>Complete genome sequence of Corynebacterium casei LMG S-19264T (=DSM 44701T), isolated from a smear-ripened cheese.</title>
        <authorList>
            <consortium name="US DOE Joint Genome Institute (JGI-PGF)"/>
            <person name="Walter F."/>
            <person name="Albersmeier A."/>
            <person name="Kalinowski J."/>
            <person name="Ruckert C."/>
        </authorList>
    </citation>
    <scope>NUCLEOTIDE SEQUENCE</scope>
    <source>
        <strain evidence="5">KCTC 22169</strain>
    </source>
</reference>
<comment type="caution">
    <text evidence="5">The sequence shown here is derived from an EMBL/GenBank/DDBJ whole genome shotgun (WGS) entry which is preliminary data.</text>
</comment>
<protein>
    <recommendedName>
        <fullName evidence="7">HD domain-containing protein</fullName>
    </recommendedName>
</protein>
<dbReference type="InterPro" id="IPR036641">
    <property type="entry name" value="HPT_dom_sf"/>
</dbReference>
<dbReference type="GO" id="GO:0000160">
    <property type="term" value="P:phosphorelay signal transduction system"/>
    <property type="evidence" value="ECO:0007669"/>
    <property type="project" value="UniProtKB-KW"/>
</dbReference>